<name>A0A7X9RUT8_9BACT</name>
<accession>A0A7X9RUT8</accession>
<evidence type="ECO:0000313" key="3">
    <source>
        <dbReference type="EMBL" id="NME69124.1"/>
    </source>
</evidence>
<feature type="domain" description="Putative carbohydrate metabolism" evidence="2">
    <location>
        <begin position="311"/>
        <end position="515"/>
    </location>
</feature>
<gene>
    <name evidence="3" type="ORF">HHU12_14205</name>
</gene>
<comment type="caution">
    <text evidence="3">The sequence shown here is derived from an EMBL/GenBank/DDBJ whole genome shotgun (WGS) entry which is preliminary data.</text>
</comment>
<dbReference type="Gene3D" id="2.60.40.2340">
    <property type="match status" value="2"/>
</dbReference>
<feature type="chain" id="PRO_5031130103" description="Putative carbohydrate metabolism domain-containing protein" evidence="1">
    <location>
        <begin position="21"/>
        <end position="517"/>
    </location>
</feature>
<sequence>MKIYKLFTLLTLFIFSVSCIENDLPYPKVLGEILYIKMSDQVGESTISSAEQTAKVYVNASSDLSDLSIDSLVITEGASIYPNPDSVNDFTDDVEFTISTYQDYDWKVVVEKAMPEVEVLKFEVEDQRSTVIDNGLQLITVVMPAEYDLTNVNITSFEYTPEEHKLSPDYTTVHDLSDTVSFFFSEMLEWKVIAMHESSMFTAFTIDGQISSTIHFDSESVEVLMPSTADLSNLRISNFHYLPENSTITPGDEVTDFSSPVHYLFEDGTEWVVTVTKEEVEEEQVLFSDFRTWFLKGDSESKGYYLPGNNLTTPWRSGDKGADEVIIPAHLHTVFPDPNPTNPSGAKLETKSVLGKLAAGSLFTGEIHGSGFDKVDTDFGVPFTGRPKGFSTSFTYEPQPYSGTMDKCDIYVILQVREGSGSNEKRYRLATAWYRSDEEVSSFKDMSLEFTYGELSGVPDYMLPSEENIEMPEHGFYPDKEADPTHIIIVFASSAYGADFIGGVGSKMIVKHVQLDY</sequence>
<dbReference type="InterPro" id="IPR038653">
    <property type="entry name" value="Put_CMD_sf"/>
</dbReference>
<organism evidence="3 4">
    <name type="scientific">Flammeovirga aprica JL-4</name>
    <dbReference type="NCBI Taxonomy" id="694437"/>
    <lineage>
        <taxon>Bacteria</taxon>
        <taxon>Pseudomonadati</taxon>
        <taxon>Bacteroidota</taxon>
        <taxon>Cytophagia</taxon>
        <taxon>Cytophagales</taxon>
        <taxon>Flammeovirgaceae</taxon>
        <taxon>Flammeovirga</taxon>
    </lineage>
</organism>
<reference evidence="3 4" key="1">
    <citation type="submission" date="2020-04" db="EMBL/GenBank/DDBJ databases">
        <title>Flammeovirga sp. SR4, a novel species isolated from seawater.</title>
        <authorList>
            <person name="Wang X."/>
        </authorList>
    </citation>
    <scope>NUCLEOTIDE SEQUENCE [LARGE SCALE GENOMIC DNA]</scope>
    <source>
        <strain evidence="3 4">ATCC 23126</strain>
    </source>
</reference>
<proteinExistence type="predicted"/>
<dbReference type="Pfam" id="PF13201">
    <property type="entry name" value="PCMD"/>
    <property type="match status" value="1"/>
</dbReference>
<dbReference type="PROSITE" id="PS51257">
    <property type="entry name" value="PROKAR_LIPOPROTEIN"/>
    <property type="match status" value="1"/>
</dbReference>
<dbReference type="EMBL" id="JABANE010000035">
    <property type="protein sequence ID" value="NME69124.1"/>
    <property type="molecule type" value="Genomic_DNA"/>
</dbReference>
<dbReference type="InterPro" id="IPR025112">
    <property type="entry name" value="PCMD"/>
</dbReference>
<keyword evidence="4" id="KW-1185">Reference proteome</keyword>
<feature type="signal peptide" evidence="1">
    <location>
        <begin position="1"/>
        <end position="20"/>
    </location>
</feature>
<dbReference type="Gene3D" id="2.60.120.890">
    <property type="entry name" value="BT2081, beta-jelly-roll domain"/>
    <property type="match status" value="1"/>
</dbReference>
<evidence type="ECO:0000259" key="2">
    <source>
        <dbReference type="Pfam" id="PF13201"/>
    </source>
</evidence>
<dbReference type="RefSeq" id="WP_169657409.1">
    <property type="nucleotide sequence ID" value="NZ_JABANE010000035.1"/>
</dbReference>
<dbReference type="Proteomes" id="UP000576082">
    <property type="component" value="Unassembled WGS sequence"/>
</dbReference>
<evidence type="ECO:0000256" key="1">
    <source>
        <dbReference type="SAM" id="SignalP"/>
    </source>
</evidence>
<keyword evidence="1" id="KW-0732">Signal</keyword>
<dbReference type="AlphaFoldDB" id="A0A7X9RUT8"/>
<protein>
    <recommendedName>
        <fullName evidence="2">Putative carbohydrate metabolism domain-containing protein</fullName>
    </recommendedName>
</protein>
<evidence type="ECO:0000313" key="4">
    <source>
        <dbReference type="Proteomes" id="UP000576082"/>
    </source>
</evidence>